<dbReference type="GO" id="GO:0005524">
    <property type="term" value="F:ATP binding"/>
    <property type="evidence" value="ECO:0007669"/>
    <property type="project" value="UniProtKB-UniRule"/>
</dbReference>
<sequence>MADIAGLPEAAGSRFSQSELIGRGSFGDVYKAFDKELNKEVAIKVIDLEESEDEIEDIQKEISVLSQCRCPYITEYYGSYLHQTKLWIIMEYMAGGSVADLLQSGPPLDEMSIACISRDLLHAIEYLHNEGKIHRDIKAANILLTENGDVKVADFGVSAQLTRTISRRKTFVGTPFWMAPEVIQNSEGYNEKADIWSLGITVIEMAKGEPPLSDLHPMRVLFIIPRENPPQLDEHFSRPMKEFVSLCLKKVPAERPSARELLKHRFIRNARKSQKLLERIRERPKYQLKEDAETPRTGPKAVGESTDTVKVKRDIRGEETVRASNQGKTFKNAGWDFSIGGPNSTGTVQSAVRPPQVRERKVEVANNQAIPRTPESGNAPDEFPENSSGKATRDSYYNKNQDNNYDDEMSVSGSGTVVVRSPRGSQSSALLNDPSSLSSSTYASTEDASTFGTVVMRGQHDESDSPRTPRSRLGFQERTSSASVEDSASNLAEAKAAIQAGLRKGNARDRSGLSKINTPGQENRRRDQVSNSSDSSRSSRDYFDAQRFFPRSRQPSDDEENAKIISSSVSLSMLLIPSLKEVIPDDSEVSVVRAVTNSLTKMEGAKPGSCEALVRRLLERLARLKISYLTVSSLLYNWSWSFNLKPKTEVNFCSSRESSMKDMQELAVRLFNKGKTTSEDTQTPNMEIDSRRKQQLNSNSNLSPLARFLLSRWQSQTSRDLNPS</sequence>
<evidence type="ECO:0000259" key="13">
    <source>
        <dbReference type="PROSITE" id="PS50011"/>
    </source>
</evidence>
<evidence type="ECO:0000256" key="8">
    <source>
        <dbReference type="ARBA" id="ARBA00047899"/>
    </source>
</evidence>
<accession>A0A0D2R1S9</accession>
<dbReference type="eggNOG" id="KOG0201">
    <property type="taxonomic scope" value="Eukaryota"/>
</dbReference>
<dbReference type="Pfam" id="PF00069">
    <property type="entry name" value="Pkinase"/>
    <property type="match status" value="1"/>
</dbReference>
<dbReference type="PROSITE" id="PS50011">
    <property type="entry name" value="PROTEIN_KINASE_DOM"/>
    <property type="match status" value="1"/>
</dbReference>
<dbReference type="AlphaFoldDB" id="A0A0D2R1S9"/>
<dbReference type="SUPFAM" id="SSF56112">
    <property type="entry name" value="Protein kinase-like (PK-like)"/>
    <property type="match status" value="1"/>
</dbReference>
<feature type="domain" description="Protein kinase" evidence="13">
    <location>
        <begin position="15"/>
        <end position="267"/>
    </location>
</feature>
<dbReference type="InterPro" id="IPR000719">
    <property type="entry name" value="Prot_kinase_dom"/>
</dbReference>
<evidence type="ECO:0000256" key="9">
    <source>
        <dbReference type="ARBA" id="ARBA00048679"/>
    </source>
</evidence>
<evidence type="ECO:0000256" key="5">
    <source>
        <dbReference type="ARBA" id="ARBA00022741"/>
    </source>
</evidence>
<keyword evidence="5 10" id="KW-0547">Nucleotide-binding</keyword>
<dbReference type="InterPro" id="IPR017441">
    <property type="entry name" value="Protein_kinase_ATP_BS"/>
</dbReference>
<keyword evidence="11" id="KW-0175">Coiled coil</keyword>
<feature type="compositionally biased region" description="Low complexity" evidence="12">
    <location>
        <begin position="394"/>
        <end position="403"/>
    </location>
</feature>
<dbReference type="SMART" id="SM00220">
    <property type="entry name" value="S_TKc"/>
    <property type="match status" value="1"/>
</dbReference>
<feature type="binding site" evidence="10">
    <location>
        <position position="44"/>
    </location>
    <ligand>
        <name>ATP</name>
        <dbReference type="ChEBI" id="CHEBI:30616"/>
    </ligand>
</feature>
<evidence type="ECO:0000256" key="12">
    <source>
        <dbReference type="SAM" id="MobiDB-lite"/>
    </source>
</evidence>
<keyword evidence="3" id="KW-0723">Serine/threonine-protein kinase</keyword>
<keyword evidence="6" id="KW-0418">Kinase</keyword>
<dbReference type="GO" id="GO:0004674">
    <property type="term" value="F:protein serine/threonine kinase activity"/>
    <property type="evidence" value="ECO:0007669"/>
    <property type="project" value="UniProtKB-KW"/>
</dbReference>
<evidence type="ECO:0000256" key="7">
    <source>
        <dbReference type="ARBA" id="ARBA00022840"/>
    </source>
</evidence>
<feature type="compositionally biased region" description="Polar residues" evidence="12">
    <location>
        <begin position="341"/>
        <end position="350"/>
    </location>
</feature>
<feature type="coiled-coil region" evidence="11">
    <location>
        <begin position="41"/>
        <end position="68"/>
    </location>
</feature>
<keyword evidence="7 10" id="KW-0067">ATP-binding</keyword>
<dbReference type="InterPro" id="IPR011009">
    <property type="entry name" value="Kinase-like_dom_sf"/>
</dbReference>
<evidence type="ECO:0000313" key="14">
    <source>
        <dbReference type="EMBL" id="KJB13315.1"/>
    </source>
</evidence>
<dbReference type="Proteomes" id="UP000032304">
    <property type="component" value="Chromosome 2"/>
</dbReference>
<evidence type="ECO:0000256" key="2">
    <source>
        <dbReference type="ARBA" id="ARBA00012513"/>
    </source>
</evidence>
<dbReference type="STRING" id="29730.A0A0D2R1S9"/>
<dbReference type="GO" id="GO:0005737">
    <property type="term" value="C:cytoplasm"/>
    <property type="evidence" value="ECO:0007669"/>
    <property type="project" value="TreeGrafter"/>
</dbReference>
<evidence type="ECO:0000256" key="10">
    <source>
        <dbReference type="PROSITE-ProRule" id="PRU10141"/>
    </source>
</evidence>
<name>A0A0D2R1S9_GOSRA</name>
<keyword evidence="4" id="KW-0808">Transferase</keyword>
<evidence type="ECO:0000256" key="3">
    <source>
        <dbReference type="ARBA" id="ARBA00022527"/>
    </source>
</evidence>
<organism evidence="14 15">
    <name type="scientific">Gossypium raimondii</name>
    <name type="common">Peruvian cotton</name>
    <name type="synonym">Gossypium klotzschianum subsp. raimondii</name>
    <dbReference type="NCBI Taxonomy" id="29730"/>
    <lineage>
        <taxon>Eukaryota</taxon>
        <taxon>Viridiplantae</taxon>
        <taxon>Streptophyta</taxon>
        <taxon>Embryophyta</taxon>
        <taxon>Tracheophyta</taxon>
        <taxon>Spermatophyta</taxon>
        <taxon>Magnoliopsida</taxon>
        <taxon>eudicotyledons</taxon>
        <taxon>Gunneridae</taxon>
        <taxon>Pentapetalae</taxon>
        <taxon>rosids</taxon>
        <taxon>malvids</taxon>
        <taxon>Malvales</taxon>
        <taxon>Malvaceae</taxon>
        <taxon>Malvoideae</taxon>
        <taxon>Gossypium</taxon>
    </lineage>
</organism>
<comment type="catalytic activity">
    <reaction evidence="8">
        <text>L-threonyl-[protein] + ATP = O-phospho-L-threonyl-[protein] + ADP + H(+)</text>
        <dbReference type="Rhea" id="RHEA:46608"/>
        <dbReference type="Rhea" id="RHEA-COMP:11060"/>
        <dbReference type="Rhea" id="RHEA-COMP:11605"/>
        <dbReference type="ChEBI" id="CHEBI:15378"/>
        <dbReference type="ChEBI" id="CHEBI:30013"/>
        <dbReference type="ChEBI" id="CHEBI:30616"/>
        <dbReference type="ChEBI" id="CHEBI:61977"/>
        <dbReference type="ChEBI" id="CHEBI:456216"/>
        <dbReference type="EC" id="2.7.11.1"/>
    </reaction>
</comment>
<dbReference type="InterPro" id="IPR050629">
    <property type="entry name" value="STE20/SPS1-PAK"/>
</dbReference>
<dbReference type="EMBL" id="CM001741">
    <property type="protein sequence ID" value="KJB13315.1"/>
    <property type="molecule type" value="Genomic_DNA"/>
</dbReference>
<proteinExistence type="inferred from homology"/>
<gene>
    <name evidence="14" type="ORF">B456_002G067900</name>
</gene>
<evidence type="ECO:0000256" key="6">
    <source>
        <dbReference type="ARBA" id="ARBA00022777"/>
    </source>
</evidence>
<evidence type="ECO:0000256" key="11">
    <source>
        <dbReference type="SAM" id="Coils"/>
    </source>
</evidence>
<evidence type="ECO:0000313" key="15">
    <source>
        <dbReference type="Proteomes" id="UP000032304"/>
    </source>
</evidence>
<evidence type="ECO:0000256" key="4">
    <source>
        <dbReference type="ARBA" id="ARBA00022679"/>
    </source>
</evidence>
<dbReference type="Gramene" id="KJB13315">
    <property type="protein sequence ID" value="KJB13315"/>
    <property type="gene ID" value="B456_002G067900"/>
</dbReference>
<dbReference type="PANTHER" id="PTHR48012">
    <property type="entry name" value="STERILE20-LIKE KINASE, ISOFORM B-RELATED"/>
    <property type="match status" value="1"/>
</dbReference>
<feature type="compositionally biased region" description="Basic and acidic residues" evidence="12">
    <location>
        <begin position="280"/>
        <end position="294"/>
    </location>
</feature>
<feature type="compositionally biased region" description="Low complexity" evidence="12">
    <location>
        <begin position="410"/>
        <end position="425"/>
    </location>
</feature>
<feature type="region of interest" description="Disordered" evidence="12">
    <location>
        <begin position="280"/>
        <end position="444"/>
    </location>
</feature>
<feature type="compositionally biased region" description="Polar residues" evidence="12">
    <location>
        <begin position="477"/>
        <end position="488"/>
    </location>
</feature>
<dbReference type="FunFam" id="1.10.510.10:FF:000207">
    <property type="entry name" value="serine/threonine-protein kinase dst1 isoform X1"/>
    <property type="match status" value="1"/>
</dbReference>
<comment type="catalytic activity">
    <reaction evidence="9">
        <text>L-seryl-[protein] + ATP = O-phospho-L-seryl-[protein] + ADP + H(+)</text>
        <dbReference type="Rhea" id="RHEA:17989"/>
        <dbReference type="Rhea" id="RHEA-COMP:9863"/>
        <dbReference type="Rhea" id="RHEA-COMP:11604"/>
        <dbReference type="ChEBI" id="CHEBI:15378"/>
        <dbReference type="ChEBI" id="CHEBI:29999"/>
        <dbReference type="ChEBI" id="CHEBI:30616"/>
        <dbReference type="ChEBI" id="CHEBI:83421"/>
        <dbReference type="ChEBI" id="CHEBI:456216"/>
        <dbReference type="EC" id="2.7.11.1"/>
    </reaction>
</comment>
<dbReference type="EC" id="2.7.11.1" evidence="2"/>
<protein>
    <recommendedName>
        <fullName evidence="2">non-specific serine/threonine protein kinase</fullName>
        <ecNumber evidence="2">2.7.11.1</ecNumber>
    </recommendedName>
</protein>
<keyword evidence="15" id="KW-1185">Reference proteome</keyword>
<evidence type="ECO:0000256" key="1">
    <source>
        <dbReference type="ARBA" id="ARBA00008874"/>
    </source>
</evidence>
<feature type="region of interest" description="Disordered" evidence="12">
    <location>
        <begin position="457"/>
        <end position="488"/>
    </location>
</feature>
<dbReference type="CDD" id="cd06609">
    <property type="entry name" value="STKc_MST3_like"/>
    <property type="match status" value="1"/>
</dbReference>
<feature type="compositionally biased region" description="Basic and acidic residues" evidence="12">
    <location>
        <begin position="458"/>
        <end position="467"/>
    </location>
</feature>
<dbReference type="PROSITE" id="PS00107">
    <property type="entry name" value="PROTEIN_KINASE_ATP"/>
    <property type="match status" value="1"/>
</dbReference>
<comment type="similarity">
    <text evidence="1">Belongs to the protein kinase superfamily. STE Ser/Thr protein kinase family. STE20 subfamily.</text>
</comment>
<dbReference type="Gene3D" id="1.10.510.10">
    <property type="entry name" value="Transferase(Phosphotransferase) domain 1"/>
    <property type="match status" value="1"/>
</dbReference>
<feature type="region of interest" description="Disordered" evidence="12">
    <location>
        <begin position="502"/>
        <end position="560"/>
    </location>
</feature>
<feature type="compositionally biased region" description="Basic and acidic residues" evidence="12">
    <location>
        <begin position="307"/>
        <end position="321"/>
    </location>
</feature>
<reference evidence="14 15" key="1">
    <citation type="journal article" date="2012" name="Nature">
        <title>Repeated polyploidization of Gossypium genomes and the evolution of spinnable cotton fibres.</title>
        <authorList>
            <person name="Paterson A.H."/>
            <person name="Wendel J.F."/>
            <person name="Gundlach H."/>
            <person name="Guo H."/>
            <person name="Jenkins J."/>
            <person name="Jin D."/>
            <person name="Llewellyn D."/>
            <person name="Showmaker K.C."/>
            <person name="Shu S."/>
            <person name="Udall J."/>
            <person name="Yoo M.J."/>
            <person name="Byers R."/>
            <person name="Chen W."/>
            <person name="Doron-Faigenboim A."/>
            <person name="Duke M.V."/>
            <person name="Gong L."/>
            <person name="Grimwood J."/>
            <person name="Grover C."/>
            <person name="Grupp K."/>
            <person name="Hu G."/>
            <person name="Lee T.H."/>
            <person name="Li J."/>
            <person name="Lin L."/>
            <person name="Liu T."/>
            <person name="Marler B.S."/>
            <person name="Page J.T."/>
            <person name="Roberts A.W."/>
            <person name="Romanel E."/>
            <person name="Sanders W.S."/>
            <person name="Szadkowski E."/>
            <person name="Tan X."/>
            <person name="Tang H."/>
            <person name="Xu C."/>
            <person name="Wang J."/>
            <person name="Wang Z."/>
            <person name="Zhang D."/>
            <person name="Zhang L."/>
            <person name="Ashrafi H."/>
            <person name="Bedon F."/>
            <person name="Bowers J.E."/>
            <person name="Brubaker C.L."/>
            <person name="Chee P.W."/>
            <person name="Das S."/>
            <person name="Gingle A.R."/>
            <person name="Haigler C.H."/>
            <person name="Harker D."/>
            <person name="Hoffmann L.V."/>
            <person name="Hovav R."/>
            <person name="Jones D.C."/>
            <person name="Lemke C."/>
            <person name="Mansoor S."/>
            <person name="ur Rahman M."/>
            <person name="Rainville L.N."/>
            <person name="Rambani A."/>
            <person name="Reddy U.K."/>
            <person name="Rong J.K."/>
            <person name="Saranga Y."/>
            <person name="Scheffler B.E."/>
            <person name="Scheffler J.A."/>
            <person name="Stelly D.M."/>
            <person name="Triplett B.A."/>
            <person name="Van Deynze A."/>
            <person name="Vaslin M.F."/>
            <person name="Waghmare V.N."/>
            <person name="Walford S.A."/>
            <person name="Wright R.J."/>
            <person name="Zaki E.A."/>
            <person name="Zhang T."/>
            <person name="Dennis E.S."/>
            <person name="Mayer K.F."/>
            <person name="Peterson D.G."/>
            <person name="Rokhsar D.S."/>
            <person name="Wang X."/>
            <person name="Schmutz J."/>
        </authorList>
    </citation>
    <scope>NUCLEOTIDE SEQUENCE [LARGE SCALE GENOMIC DNA]</scope>
</reference>
<dbReference type="PANTHER" id="PTHR48012:SF10">
    <property type="entry name" value="FI20177P1"/>
    <property type="match status" value="1"/>
</dbReference>